<feature type="compositionally biased region" description="Low complexity" evidence="1">
    <location>
        <begin position="206"/>
        <end position="228"/>
    </location>
</feature>
<feature type="compositionally biased region" description="Polar residues" evidence="1">
    <location>
        <begin position="32"/>
        <end position="47"/>
    </location>
</feature>
<feature type="compositionally biased region" description="Polar residues" evidence="1">
    <location>
        <begin position="433"/>
        <end position="470"/>
    </location>
</feature>
<dbReference type="EMBL" id="JAOQAZ010000004">
    <property type="protein sequence ID" value="KAJ4267183.1"/>
    <property type="molecule type" value="Genomic_DNA"/>
</dbReference>
<dbReference type="OrthoDB" id="5099460at2759"/>
<feature type="compositionally biased region" description="Basic and acidic residues" evidence="1">
    <location>
        <begin position="234"/>
        <end position="253"/>
    </location>
</feature>
<feature type="compositionally biased region" description="Acidic residues" evidence="1">
    <location>
        <begin position="140"/>
        <end position="149"/>
    </location>
</feature>
<dbReference type="PANTHER" id="PTHR38166:SF1">
    <property type="entry name" value="C2H2-TYPE DOMAIN-CONTAINING PROTEIN"/>
    <property type="match status" value="1"/>
</dbReference>
<comment type="caution">
    <text evidence="2">The sequence shown here is derived from an EMBL/GenBank/DDBJ whole genome shotgun (WGS) entry which is preliminary data.</text>
</comment>
<accession>A0A9W8VHK0</accession>
<dbReference type="Proteomes" id="UP001152049">
    <property type="component" value="Unassembled WGS sequence"/>
</dbReference>
<evidence type="ECO:0000313" key="2">
    <source>
        <dbReference type="EMBL" id="KAJ4267183.1"/>
    </source>
</evidence>
<gene>
    <name evidence="2" type="ORF">NW762_003284</name>
</gene>
<feature type="compositionally biased region" description="Polar residues" evidence="1">
    <location>
        <begin position="403"/>
        <end position="416"/>
    </location>
</feature>
<dbReference type="AlphaFoldDB" id="A0A9W8VHK0"/>
<proteinExistence type="predicted"/>
<feature type="compositionally biased region" description="Polar residues" evidence="1">
    <location>
        <begin position="75"/>
        <end position="85"/>
    </location>
</feature>
<feature type="region of interest" description="Disordered" evidence="1">
    <location>
        <begin position="32"/>
        <end position="85"/>
    </location>
</feature>
<sequence>MSTTGIPSSPTEEESPRLEDYAIFEEIDRFDVTSSLPGDTPIPSWQDTAGEPIAGTSSDARLAEPSPDSLHKHNSTSLAEHTHGMTTCASRQEITPSSDNNGNTYSDIDKSLSALRLKGAVDKTTTRTPTITGYPTDDHSELDEDDDEVTSIASDSTVTLSDECIVETSQEGTLKQHWIYHWTWDYFKGLIQQWWGIRAHTGCSNARQSTSSDQRSSASSDSIGSSNGTKRKEHTGSDFDKGQQDELRIGKRGRNSEHQRCVREFACPFCKKSLQRYQSCATWGTTRISRMKQHVGRRHRDEIDDLKKARLKQRSTRGSSEDQWYEVFSILFPQQRPLPLSPSCIVAITSTDANNAVNILHRTILEDPVINEQGEWNAQSLRNALRRGMGHVFEELERDDSGQDNSLRAPRNTSEQILEEDHPADPVIPDGQTIGQGHLASNANGLGIDSMSSTTQDSVQDPDENISNTLEEPEPSINEPFPSLINDEPFLEYRDTGLLDTILDEHGFSPVLQVGQDSDEGFQRVGETIGGPGWDPLAILDRRADLLLSSEDFY</sequence>
<reference evidence="2" key="1">
    <citation type="submission" date="2022-09" db="EMBL/GenBank/DDBJ databases">
        <title>Fusarium specimens isolated from Avocado Roots.</title>
        <authorList>
            <person name="Stajich J."/>
            <person name="Roper C."/>
            <person name="Heimlech-Rivalta G."/>
        </authorList>
    </citation>
    <scope>NUCLEOTIDE SEQUENCE</scope>
    <source>
        <strain evidence="2">CF00136</strain>
    </source>
</reference>
<feature type="region of interest" description="Disordered" evidence="1">
    <location>
        <begin position="205"/>
        <end position="253"/>
    </location>
</feature>
<feature type="region of interest" description="Disordered" evidence="1">
    <location>
        <begin position="395"/>
        <end position="481"/>
    </location>
</feature>
<dbReference type="PANTHER" id="PTHR38166">
    <property type="entry name" value="C2H2-TYPE DOMAIN-CONTAINING PROTEIN-RELATED"/>
    <property type="match status" value="1"/>
</dbReference>
<evidence type="ECO:0000256" key="1">
    <source>
        <dbReference type="SAM" id="MobiDB-lite"/>
    </source>
</evidence>
<feature type="region of interest" description="Disordered" evidence="1">
    <location>
        <begin position="126"/>
        <end position="149"/>
    </location>
</feature>
<protein>
    <submittedName>
        <fullName evidence="2">Uncharacterized protein</fullName>
    </submittedName>
</protein>
<keyword evidence="3" id="KW-1185">Reference proteome</keyword>
<organism evidence="2 3">
    <name type="scientific">Fusarium torreyae</name>
    <dbReference type="NCBI Taxonomy" id="1237075"/>
    <lineage>
        <taxon>Eukaryota</taxon>
        <taxon>Fungi</taxon>
        <taxon>Dikarya</taxon>
        <taxon>Ascomycota</taxon>
        <taxon>Pezizomycotina</taxon>
        <taxon>Sordariomycetes</taxon>
        <taxon>Hypocreomycetidae</taxon>
        <taxon>Hypocreales</taxon>
        <taxon>Nectriaceae</taxon>
        <taxon>Fusarium</taxon>
    </lineage>
</organism>
<feature type="compositionally biased region" description="Low complexity" evidence="1">
    <location>
        <begin position="126"/>
        <end position="135"/>
    </location>
</feature>
<evidence type="ECO:0000313" key="3">
    <source>
        <dbReference type="Proteomes" id="UP001152049"/>
    </source>
</evidence>
<name>A0A9W8VHK0_9HYPO</name>